<name>A0A9P1GQB2_9DINO</name>
<evidence type="ECO:0000313" key="2">
    <source>
        <dbReference type="EMBL" id="CAL4806406.1"/>
    </source>
</evidence>
<reference evidence="2 3" key="2">
    <citation type="submission" date="2024-05" db="EMBL/GenBank/DDBJ databases">
        <authorList>
            <person name="Chen Y."/>
            <person name="Shah S."/>
            <person name="Dougan E. K."/>
            <person name="Thang M."/>
            <person name="Chan C."/>
        </authorList>
    </citation>
    <scope>NUCLEOTIDE SEQUENCE [LARGE SCALE GENOMIC DNA]</scope>
</reference>
<organism evidence="1">
    <name type="scientific">Cladocopium goreaui</name>
    <dbReference type="NCBI Taxonomy" id="2562237"/>
    <lineage>
        <taxon>Eukaryota</taxon>
        <taxon>Sar</taxon>
        <taxon>Alveolata</taxon>
        <taxon>Dinophyceae</taxon>
        <taxon>Suessiales</taxon>
        <taxon>Symbiodiniaceae</taxon>
        <taxon>Cladocopium</taxon>
    </lineage>
</organism>
<evidence type="ECO:0000313" key="1">
    <source>
        <dbReference type="EMBL" id="CAI4019094.1"/>
    </source>
</evidence>
<dbReference type="AlphaFoldDB" id="A0A9P1GQB2"/>
<proteinExistence type="predicted"/>
<dbReference type="Proteomes" id="UP001152797">
    <property type="component" value="Unassembled WGS sequence"/>
</dbReference>
<gene>
    <name evidence="1" type="ORF">C1SCF055_LOCUS43616</name>
</gene>
<dbReference type="EMBL" id="CAMXCT030006732">
    <property type="protein sequence ID" value="CAL4806406.1"/>
    <property type="molecule type" value="Genomic_DNA"/>
</dbReference>
<comment type="caution">
    <text evidence="1">The sequence shown here is derived from an EMBL/GenBank/DDBJ whole genome shotgun (WGS) entry which is preliminary data.</text>
</comment>
<accession>A0A9P1GQB2</accession>
<reference evidence="1" key="1">
    <citation type="submission" date="2022-10" db="EMBL/GenBank/DDBJ databases">
        <authorList>
            <person name="Chen Y."/>
            <person name="Dougan E. K."/>
            <person name="Chan C."/>
            <person name="Rhodes N."/>
            <person name="Thang M."/>
        </authorList>
    </citation>
    <scope>NUCLEOTIDE SEQUENCE</scope>
</reference>
<sequence>MEPSKEAPVASGASKSFWAKTCLLGTAMLATFAVLSREDVGAARRLSDAQTAAPAPVRAAANFTAAGNSPAPLLGDGTAVDWWFAFKLTTAAFPQCSAKPSCSSAS</sequence>
<evidence type="ECO:0000313" key="3">
    <source>
        <dbReference type="Proteomes" id="UP001152797"/>
    </source>
</evidence>
<dbReference type="EMBL" id="CAMXCT010006732">
    <property type="protein sequence ID" value="CAI4019094.1"/>
    <property type="molecule type" value="Genomic_DNA"/>
</dbReference>
<protein>
    <submittedName>
        <fullName evidence="1">Uncharacterized protein</fullName>
    </submittedName>
</protein>
<keyword evidence="3" id="KW-1185">Reference proteome</keyword>
<dbReference type="EMBL" id="CAMXCT020006732">
    <property type="protein sequence ID" value="CAL1172469.1"/>
    <property type="molecule type" value="Genomic_DNA"/>
</dbReference>